<evidence type="ECO:0000313" key="11">
    <source>
        <dbReference type="Proteomes" id="UP000301751"/>
    </source>
</evidence>
<dbReference type="Pfam" id="PF08447">
    <property type="entry name" value="PAS_3"/>
    <property type="match status" value="2"/>
</dbReference>
<evidence type="ECO:0000259" key="9">
    <source>
        <dbReference type="PROSITE" id="PS50113"/>
    </source>
</evidence>
<dbReference type="PANTHER" id="PTHR43711:SF1">
    <property type="entry name" value="HISTIDINE KINASE 1"/>
    <property type="match status" value="1"/>
</dbReference>
<dbReference type="InterPro" id="IPR003661">
    <property type="entry name" value="HisK_dim/P_dom"/>
</dbReference>
<dbReference type="PRINTS" id="PR00344">
    <property type="entry name" value="BCTRLSENSOR"/>
</dbReference>
<comment type="caution">
    <text evidence="10">The sequence shown here is derived from an EMBL/GenBank/DDBJ whole genome shotgun (WGS) entry which is preliminary data.</text>
</comment>
<dbReference type="PROSITE" id="PS50109">
    <property type="entry name" value="HIS_KIN"/>
    <property type="match status" value="1"/>
</dbReference>
<dbReference type="EC" id="2.7.13.3" evidence="3"/>
<evidence type="ECO:0000256" key="1">
    <source>
        <dbReference type="ARBA" id="ARBA00000085"/>
    </source>
</evidence>
<dbReference type="InterPro" id="IPR036097">
    <property type="entry name" value="HisK_dim/P_sf"/>
</dbReference>
<dbReference type="InterPro" id="IPR005467">
    <property type="entry name" value="His_kinase_dom"/>
</dbReference>
<dbReference type="SUPFAM" id="SSF55785">
    <property type="entry name" value="PYP-like sensor domain (PAS domain)"/>
    <property type="match status" value="2"/>
</dbReference>
<dbReference type="SUPFAM" id="SSF55874">
    <property type="entry name" value="ATPase domain of HSP90 chaperone/DNA topoisomerase II/histidine kinase"/>
    <property type="match status" value="1"/>
</dbReference>
<dbReference type="EMBL" id="BJCL01000010">
    <property type="protein sequence ID" value="GCL64637.1"/>
    <property type="molecule type" value="Genomic_DNA"/>
</dbReference>
<dbReference type="SMART" id="SM00086">
    <property type="entry name" value="PAC"/>
    <property type="match status" value="2"/>
</dbReference>
<dbReference type="SUPFAM" id="SSF47384">
    <property type="entry name" value="Homodimeric domain of signal transducing histidine kinase"/>
    <property type="match status" value="1"/>
</dbReference>
<keyword evidence="5" id="KW-0808">Transferase</keyword>
<evidence type="ECO:0000259" key="8">
    <source>
        <dbReference type="PROSITE" id="PS50109"/>
    </source>
</evidence>
<protein>
    <recommendedName>
        <fullName evidence="3">histidine kinase</fullName>
        <ecNumber evidence="3">2.7.13.3</ecNumber>
    </recommendedName>
</protein>
<dbReference type="OrthoDB" id="5519028at2"/>
<dbReference type="FunFam" id="3.30.565.10:FF:000006">
    <property type="entry name" value="Sensor histidine kinase WalK"/>
    <property type="match status" value="1"/>
</dbReference>
<dbReference type="GO" id="GO:0000155">
    <property type="term" value="F:phosphorelay sensor kinase activity"/>
    <property type="evidence" value="ECO:0007669"/>
    <property type="project" value="InterPro"/>
</dbReference>
<dbReference type="Pfam" id="PF02518">
    <property type="entry name" value="HATPase_c"/>
    <property type="match status" value="1"/>
</dbReference>
<dbReference type="CDD" id="cd00082">
    <property type="entry name" value="HisKA"/>
    <property type="match status" value="1"/>
</dbReference>
<dbReference type="RefSeq" id="WP_137734360.1">
    <property type="nucleotide sequence ID" value="NZ_BJCL01000010.1"/>
</dbReference>
<gene>
    <name evidence="10" type="ORF">AQPW35_37180</name>
</gene>
<keyword evidence="11" id="KW-1185">Reference proteome</keyword>
<proteinExistence type="predicted"/>
<dbReference type="InterPro" id="IPR036890">
    <property type="entry name" value="HATPase_C_sf"/>
</dbReference>
<keyword evidence="4" id="KW-0597">Phosphoprotein</keyword>
<dbReference type="InterPro" id="IPR000014">
    <property type="entry name" value="PAS"/>
</dbReference>
<dbReference type="Gene3D" id="3.30.450.20">
    <property type="entry name" value="PAS domain"/>
    <property type="match status" value="2"/>
</dbReference>
<dbReference type="InterPro" id="IPR003594">
    <property type="entry name" value="HATPase_dom"/>
</dbReference>
<dbReference type="Gene3D" id="1.10.287.130">
    <property type="match status" value="1"/>
</dbReference>
<dbReference type="InterPro" id="IPR004358">
    <property type="entry name" value="Sig_transdc_His_kin-like_C"/>
</dbReference>
<dbReference type="PANTHER" id="PTHR43711">
    <property type="entry name" value="TWO-COMPONENT HISTIDINE KINASE"/>
    <property type="match status" value="1"/>
</dbReference>
<dbReference type="AlphaFoldDB" id="A0A480AX21"/>
<comment type="subcellular location">
    <subcellularLocation>
        <location evidence="2">Cell inner membrane</location>
        <topology evidence="2">Multi-pass membrane protein</topology>
    </subcellularLocation>
</comment>
<dbReference type="Pfam" id="PF00512">
    <property type="entry name" value="HisKA"/>
    <property type="match status" value="1"/>
</dbReference>
<dbReference type="InterPro" id="IPR000700">
    <property type="entry name" value="PAS-assoc_C"/>
</dbReference>
<evidence type="ECO:0000256" key="5">
    <source>
        <dbReference type="ARBA" id="ARBA00022679"/>
    </source>
</evidence>
<keyword evidence="7" id="KW-0902">Two-component regulatory system</keyword>
<evidence type="ECO:0000256" key="7">
    <source>
        <dbReference type="ARBA" id="ARBA00023012"/>
    </source>
</evidence>
<evidence type="ECO:0000256" key="3">
    <source>
        <dbReference type="ARBA" id="ARBA00012438"/>
    </source>
</evidence>
<dbReference type="Proteomes" id="UP000301751">
    <property type="component" value="Unassembled WGS sequence"/>
</dbReference>
<feature type="domain" description="Histidine kinase" evidence="8">
    <location>
        <begin position="404"/>
        <end position="620"/>
    </location>
</feature>
<evidence type="ECO:0000256" key="6">
    <source>
        <dbReference type="ARBA" id="ARBA00022777"/>
    </source>
</evidence>
<dbReference type="SMART" id="SM00387">
    <property type="entry name" value="HATPase_c"/>
    <property type="match status" value="1"/>
</dbReference>
<evidence type="ECO:0000256" key="4">
    <source>
        <dbReference type="ARBA" id="ARBA00022553"/>
    </source>
</evidence>
<dbReference type="CDD" id="cd00130">
    <property type="entry name" value="PAS"/>
    <property type="match status" value="1"/>
</dbReference>
<name>A0A480AX21_9BURK</name>
<dbReference type="InterPro" id="IPR050736">
    <property type="entry name" value="Sensor_HK_Regulatory"/>
</dbReference>
<accession>A0A480AX21</accession>
<dbReference type="NCBIfam" id="TIGR00229">
    <property type="entry name" value="sensory_box"/>
    <property type="match status" value="1"/>
</dbReference>
<dbReference type="SMART" id="SM00388">
    <property type="entry name" value="HisKA"/>
    <property type="match status" value="1"/>
</dbReference>
<dbReference type="InterPro" id="IPR013655">
    <property type="entry name" value="PAS_fold_3"/>
</dbReference>
<feature type="domain" description="PAC" evidence="9">
    <location>
        <begin position="336"/>
        <end position="387"/>
    </location>
</feature>
<comment type="catalytic activity">
    <reaction evidence="1">
        <text>ATP + protein L-histidine = ADP + protein N-phospho-L-histidine.</text>
        <dbReference type="EC" id="2.7.13.3"/>
    </reaction>
</comment>
<sequence length="630" mass="67643">MPADAALPDPAQLLALAQSALLTQLDRDDPAHAVAQLLADLALASGRRAWVDDNPCTAPAHADGSTLHLPLQRLGAAVGRLCLAPAADLPAVPAAQALAPVTDALAALRLRSRASQPAPDQAGSASGGALVRAALRGAGTFVWEWHIPSDRLGDIDEGFQQLGYPQAPARRTQQDWDGLIHPDDRAANHEAYLRHARGETEHYAHIYRARAADGSWHWLQERGRIVDWTPDGQPLRMVGVQADITTQRQAEAAASAATQRLGKIAAHVPGALFQFQRDDDGFGRFPYISERSLALFGVAPAELAADAARLLRRVEAAQRAVVMASIDASGVSLTPWVQEFQVHRTDGALRWIRGSASPQREPDGRVLWHGYFEDLTEWHALARADHRQRVAEAANLAKNEFLSRMSHELRTPLNAVLGFAQLMGLDPQAPLAPDQQRWLALIRQSGEHLLAMIDDLLDLTSIEAGRLPLAPQALDLRPLADDALAMVEAAAARHDLALACEGSGVLAWADRTRLRQVLINLLSNAVKYNRPGGRVLVRLLAADGEAQLQVHDTGPGLTADECAQLFEPFNRLGQAQGPVEGTGIGLTVTHHLVRLMGGRIAVQSTPGVGSCFSVTLPLPAAQGLQGTSLP</sequence>
<dbReference type="GO" id="GO:0005886">
    <property type="term" value="C:plasma membrane"/>
    <property type="evidence" value="ECO:0007669"/>
    <property type="project" value="UniProtKB-SubCell"/>
</dbReference>
<dbReference type="PROSITE" id="PS50113">
    <property type="entry name" value="PAC"/>
    <property type="match status" value="1"/>
</dbReference>
<reference evidence="11" key="1">
    <citation type="submission" date="2019-03" db="EMBL/GenBank/DDBJ databases">
        <title>Aquabacterium pictum sp.nov., the first bacteriochlorophyll a-containing freshwater bacterium in the genus Aquabacterium of the class Betaproteobacteria.</title>
        <authorList>
            <person name="Hirose S."/>
            <person name="Tank M."/>
            <person name="Hara E."/>
            <person name="Tamaki H."/>
            <person name="Takaichi S."/>
            <person name="Haruta S."/>
            <person name="Hanada S."/>
        </authorList>
    </citation>
    <scope>NUCLEOTIDE SEQUENCE [LARGE SCALE GENOMIC DNA]</scope>
    <source>
        <strain evidence="11">W35</strain>
    </source>
</reference>
<organism evidence="10 11">
    <name type="scientific">Pseudaquabacterium pictum</name>
    <dbReference type="NCBI Taxonomy" id="2315236"/>
    <lineage>
        <taxon>Bacteria</taxon>
        <taxon>Pseudomonadati</taxon>
        <taxon>Pseudomonadota</taxon>
        <taxon>Betaproteobacteria</taxon>
        <taxon>Burkholderiales</taxon>
        <taxon>Sphaerotilaceae</taxon>
        <taxon>Pseudaquabacterium</taxon>
    </lineage>
</organism>
<dbReference type="InterPro" id="IPR001610">
    <property type="entry name" value="PAC"/>
</dbReference>
<keyword evidence="6" id="KW-0418">Kinase</keyword>
<dbReference type="InterPro" id="IPR035965">
    <property type="entry name" value="PAS-like_dom_sf"/>
</dbReference>
<dbReference type="Gene3D" id="3.30.565.10">
    <property type="entry name" value="Histidine kinase-like ATPase, C-terminal domain"/>
    <property type="match status" value="1"/>
</dbReference>
<evidence type="ECO:0000256" key="2">
    <source>
        <dbReference type="ARBA" id="ARBA00004429"/>
    </source>
</evidence>
<evidence type="ECO:0000313" key="10">
    <source>
        <dbReference type="EMBL" id="GCL64637.1"/>
    </source>
</evidence>